<name>A0A7L4ZS69_9FLAO</name>
<reference evidence="2 3" key="1">
    <citation type="journal article" date="2013" name="Int. J. Syst. Evol. Microbiol.">
        <title>Kordia antarctica sp. nov., isolated from Antarctic seawater.</title>
        <authorList>
            <person name="Baek K."/>
            <person name="Choi A."/>
            <person name="Kang I."/>
            <person name="Lee K."/>
            <person name="Cho J.C."/>
        </authorList>
    </citation>
    <scope>NUCLEOTIDE SEQUENCE [LARGE SCALE GENOMIC DNA]</scope>
    <source>
        <strain evidence="2 3">IMCC3317</strain>
    </source>
</reference>
<keyword evidence="1" id="KW-0812">Transmembrane</keyword>
<dbReference type="KEGG" id="kan:IMCC3317_47410"/>
<dbReference type="AlphaFoldDB" id="A0A7L4ZS69"/>
<proteinExistence type="predicted"/>
<sequence length="199" mass="22437">MTKLEKTVGIIISMLMLSMLVIAIPFSNMLLTLSVLVLFLVYFFLGFWLFNNIPLTKIGNKEARSGISTMRIIGSICAGFALATTVIGILFVFMRWPYGHDNLSNGLKMLGVVLLISTIKIGITKAESSFYKRMILRVCIVGIVGLSLKMIPTVTLFEMKCHNCPEAYMEAEKALINDPDNLELQRKADEERRKMFEEE</sequence>
<evidence type="ECO:0000256" key="1">
    <source>
        <dbReference type="SAM" id="Phobius"/>
    </source>
</evidence>
<dbReference type="Proteomes" id="UP000464657">
    <property type="component" value="Chromosome"/>
</dbReference>
<keyword evidence="1" id="KW-1133">Transmembrane helix</keyword>
<feature type="transmembrane region" description="Helical" evidence="1">
    <location>
        <begin position="135"/>
        <end position="157"/>
    </location>
</feature>
<protein>
    <submittedName>
        <fullName evidence="2">Uncharacterized protein</fullName>
    </submittedName>
</protein>
<accession>A0A7L4ZS69</accession>
<feature type="transmembrane region" description="Helical" evidence="1">
    <location>
        <begin position="30"/>
        <end position="51"/>
    </location>
</feature>
<dbReference type="RefSeq" id="WP_160131810.1">
    <property type="nucleotide sequence ID" value="NZ_CP019288.1"/>
</dbReference>
<gene>
    <name evidence="2" type="ORF">IMCC3317_47410</name>
</gene>
<keyword evidence="3" id="KW-1185">Reference proteome</keyword>
<dbReference type="EMBL" id="CP019288">
    <property type="protein sequence ID" value="QHI39331.1"/>
    <property type="molecule type" value="Genomic_DNA"/>
</dbReference>
<evidence type="ECO:0000313" key="3">
    <source>
        <dbReference type="Proteomes" id="UP000464657"/>
    </source>
</evidence>
<feature type="transmembrane region" description="Helical" evidence="1">
    <location>
        <begin position="72"/>
        <end position="94"/>
    </location>
</feature>
<keyword evidence="1" id="KW-0472">Membrane</keyword>
<dbReference type="OrthoDB" id="1119089at2"/>
<feature type="transmembrane region" description="Helical" evidence="1">
    <location>
        <begin position="7"/>
        <end position="24"/>
    </location>
</feature>
<evidence type="ECO:0000313" key="2">
    <source>
        <dbReference type="EMBL" id="QHI39331.1"/>
    </source>
</evidence>
<feature type="transmembrane region" description="Helical" evidence="1">
    <location>
        <begin position="106"/>
        <end position="123"/>
    </location>
</feature>
<organism evidence="2 3">
    <name type="scientific">Kordia antarctica</name>
    <dbReference type="NCBI Taxonomy" id="1218801"/>
    <lineage>
        <taxon>Bacteria</taxon>
        <taxon>Pseudomonadati</taxon>
        <taxon>Bacteroidota</taxon>
        <taxon>Flavobacteriia</taxon>
        <taxon>Flavobacteriales</taxon>
        <taxon>Flavobacteriaceae</taxon>
        <taxon>Kordia</taxon>
    </lineage>
</organism>